<name>A0AAT9GR23_9CREN</name>
<feature type="transmembrane region" description="Helical" evidence="1">
    <location>
        <begin position="174"/>
        <end position="199"/>
    </location>
</feature>
<feature type="transmembrane region" description="Helical" evidence="1">
    <location>
        <begin position="21"/>
        <end position="39"/>
    </location>
</feature>
<keyword evidence="1" id="KW-0472">Membrane</keyword>
<reference evidence="2" key="1">
    <citation type="submission" date="2024-03" db="EMBL/GenBank/DDBJ databases">
        <title>Complete genome sequence of Sulfurisphaera javensis strain KD-1.</title>
        <authorList>
            <person name="Sakai H."/>
            <person name="Nur N."/>
            <person name="Suwanto A."/>
            <person name="Kurosawa N."/>
        </authorList>
    </citation>
    <scope>NUCLEOTIDE SEQUENCE</scope>
    <source>
        <strain evidence="2">KD-1</strain>
    </source>
</reference>
<proteinExistence type="predicted"/>
<dbReference type="EMBL" id="AP031322">
    <property type="protein sequence ID" value="BFH73139.1"/>
    <property type="molecule type" value="Genomic_DNA"/>
</dbReference>
<accession>A0AAT9GR23</accession>
<dbReference type="KEGG" id="sjv:SJAV_10830"/>
<feature type="transmembrane region" description="Helical" evidence="1">
    <location>
        <begin position="118"/>
        <end position="137"/>
    </location>
</feature>
<dbReference type="AlphaFoldDB" id="A0AAT9GR23"/>
<evidence type="ECO:0008006" key="3">
    <source>
        <dbReference type="Google" id="ProtNLM"/>
    </source>
</evidence>
<feature type="transmembrane region" description="Helical" evidence="1">
    <location>
        <begin position="234"/>
        <end position="253"/>
    </location>
</feature>
<keyword evidence="1" id="KW-1133">Transmembrane helix</keyword>
<feature type="transmembrane region" description="Helical" evidence="1">
    <location>
        <begin position="211"/>
        <end position="228"/>
    </location>
</feature>
<feature type="transmembrane region" description="Helical" evidence="1">
    <location>
        <begin position="76"/>
        <end position="98"/>
    </location>
</feature>
<feature type="transmembrane region" description="Helical" evidence="1">
    <location>
        <begin position="289"/>
        <end position="309"/>
    </location>
</feature>
<evidence type="ECO:0000256" key="1">
    <source>
        <dbReference type="SAM" id="Phobius"/>
    </source>
</evidence>
<feature type="transmembrane region" description="Helical" evidence="1">
    <location>
        <begin position="260"/>
        <end position="277"/>
    </location>
</feature>
<evidence type="ECO:0000313" key="2">
    <source>
        <dbReference type="EMBL" id="BFH73139.1"/>
    </source>
</evidence>
<organism evidence="2">
    <name type="scientific">Sulfurisphaera javensis</name>
    <dbReference type="NCBI Taxonomy" id="2049879"/>
    <lineage>
        <taxon>Archaea</taxon>
        <taxon>Thermoproteota</taxon>
        <taxon>Thermoprotei</taxon>
        <taxon>Sulfolobales</taxon>
        <taxon>Sulfolobaceae</taxon>
        <taxon>Sulfurisphaera</taxon>
    </lineage>
</organism>
<feature type="transmembrane region" description="Helical" evidence="1">
    <location>
        <begin position="144"/>
        <end position="162"/>
    </location>
</feature>
<feature type="transmembrane region" description="Helical" evidence="1">
    <location>
        <begin position="45"/>
        <end position="64"/>
    </location>
</feature>
<sequence>MKNRKIMDKIEIEPWGVNVPYIYLATIMFFLGGLSLDISPSYHPYFMTIGVYSLYFGMLQRLFFPAKKYFMTHILALIFLAIPLSHYFQFLASIFLIVIEITALRDVKSYGSKFPVNILVLSSPFLSAIMWFLFLNYWSLAIPILIYILGVNIGVFTATLGAKPFFGILQLPVLIMGLLSMFYPFLIPVTLVFYFLLLFRKRINFKVNPTSILVIIISLLTTFSAIVLEDMLHAFYLDVMFPFFFSCITYSTARYNHQKVAYILPLLLLSYYFRFINLEVSGIFLPVSYLYFLFLIKDTLGITGIKVGMSAKYLK</sequence>
<keyword evidence="1" id="KW-0812">Transmembrane</keyword>
<protein>
    <recommendedName>
        <fullName evidence="3">Cytochrome b558/566 subunit B</fullName>
    </recommendedName>
</protein>
<gene>
    <name evidence="2" type="ORF">SJAV_10830</name>
</gene>